<protein>
    <recommendedName>
        <fullName evidence="3">Lipoprotein</fullName>
    </recommendedName>
</protein>
<name>U3AWT0_9VIBR</name>
<evidence type="ECO:0008006" key="3">
    <source>
        <dbReference type="Google" id="ProtNLM"/>
    </source>
</evidence>
<dbReference type="RefSeq" id="WP_021711925.1">
    <property type="nucleotide sequence ID" value="NZ_BATL01000147.1"/>
</dbReference>
<comment type="caution">
    <text evidence="1">The sequence shown here is derived from an EMBL/GenBank/DDBJ whole genome shotgun (WGS) entry which is preliminary data.</text>
</comment>
<reference evidence="1 2" key="1">
    <citation type="submission" date="2013-09" db="EMBL/GenBank/DDBJ databases">
        <title>Whole genome shotgun sequence of Vibrio azureus NBRC 104587.</title>
        <authorList>
            <person name="Isaki S."/>
            <person name="Hosoyama A."/>
            <person name="Numata M."/>
            <person name="Hashimoto M."/>
            <person name="Hosoyama Y."/>
            <person name="Tsuchikane K."/>
            <person name="Noguchi M."/>
            <person name="Hirakata S."/>
            <person name="Ichikawa N."/>
            <person name="Ohji S."/>
            <person name="Yamazoe A."/>
            <person name="Fujita N."/>
        </authorList>
    </citation>
    <scope>NUCLEOTIDE SEQUENCE [LARGE SCALE GENOMIC DNA]</scope>
    <source>
        <strain evidence="1 2">NBRC 104587</strain>
    </source>
</reference>
<organism evidence="1 2">
    <name type="scientific">Vibrio azureus NBRC 104587</name>
    <dbReference type="NCBI Taxonomy" id="1219077"/>
    <lineage>
        <taxon>Bacteria</taxon>
        <taxon>Pseudomonadati</taxon>
        <taxon>Pseudomonadota</taxon>
        <taxon>Gammaproteobacteria</taxon>
        <taxon>Vibrionales</taxon>
        <taxon>Vibrionaceae</taxon>
        <taxon>Vibrio</taxon>
    </lineage>
</organism>
<evidence type="ECO:0000313" key="2">
    <source>
        <dbReference type="Proteomes" id="UP000016567"/>
    </source>
</evidence>
<dbReference type="PROSITE" id="PS51257">
    <property type="entry name" value="PROKAR_LIPOPROTEIN"/>
    <property type="match status" value="1"/>
</dbReference>
<accession>U3AWT0</accession>
<gene>
    <name evidence="1" type="ORF">VAZ01S_147_00020</name>
</gene>
<dbReference type="EMBL" id="BATL01000147">
    <property type="protein sequence ID" value="GAD78200.1"/>
    <property type="molecule type" value="Genomic_DNA"/>
</dbReference>
<evidence type="ECO:0000313" key="1">
    <source>
        <dbReference type="EMBL" id="GAD78200.1"/>
    </source>
</evidence>
<keyword evidence="2" id="KW-1185">Reference proteome</keyword>
<dbReference type="Proteomes" id="UP000016567">
    <property type="component" value="Unassembled WGS sequence"/>
</dbReference>
<dbReference type="AlphaFoldDB" id="U3AWT0"/>
<sequence>MTIKKSIVCTFLSMLIFGCSNDEEIGGSVLIFNEKEQALEIKDITTKIKKFSFPVLENISQPIIIQGNNDFISLTEGYGKDEHVIDLNSGKVSYNKNTIASVVISDESRFFFEDADPPRQYLFFQSGENLKKLTTITNSSAVSGDIIGNSYVSWYIPREMRMIIYTFSGQLVDDFTLDCTDAIYLGNGKTFCLRSSSPSIIYDVHNKLEEVIDLDFTGHHILSLSKDKNVVFFMVTSLSFDKGSFLSEMLDIYSYNINDKKSELVGEKVQHYASGLNILIER</sequence>
<proteinExistence type="predicted"/>